<dbReference type="GO" id="GO:0000056">
    <property type="term" value="P:ribosomal small subunit export from nucleus"/>
    <property type="evidence" value="ECO:0007669"/>
    <property type="project" value="InterPro"/>
</dbReference>
<comment type="subcellular location">
    <subcellularLocation>
        <location evidence="1">Nucleus</location>
        <location evidence="1">Nuclear pore complex</location>
    </subcellularLocation>
</comment>
<evidence type="ECO:0000256" key="6">
    <source>
        <dbReference type="ARBA" id="ARBA00023132"/>
    </source>
</evidence>
<evidence type="ECO:0000256" key="5">
    <source>
        <dbReference type="ARBA" id="ARBA00023010"/>
    </source>
</evidence>
<dbReference type="GO" id="GO:0017056">
    <property type="term" value="F:structural constituent of nuclear pore"/>
    <property type="evidence" value="ECO:0007669"/>
    <property type="project" value="InterPro"/>
</dbReference>
<proteinExistence type="predicted"/>
<dbReference type="GO" id="GO:0005643">
    <property type="term" value="C:nuclear pore"/>
    <property type="evidence" value="ECO:0007669"/>
    <property type="project" value="UniProtKB-SubCell"/>
</dbReference>
<dbReference type="HOGENOM" id="CLU_520185_0_0_1"/>
<dbReference type="RefSeq" id="XP_005764077.1">
    <property type="nucleotide sequence ID" value="XM_005764020.1"/>
</dbReference>
<evidence type="ECO:0000313" key="9">
    <source>
        <dbReference type="Proteomes" id="UP000013827"/>
    </source>
</evidence>
<keyword evidence="5" id="KW-0811">Translocation</keyword>
<keyword evidence="9" id="KW-1185">Reference proteome</keyword>
<name>A0A0D3IK63_EMIH1</name>
<accession>A0A0D3IK63</accession>
<keyword evidence="7" id="KW-0539">Nucleus</keyword>
<evidence type="ECO:0000256" key="4">
    <source>
        <dbReference type="ARBA" id="ARBA00022927"/>
    </source>
</evidence>
<keyword evidence="3" id="KW-0509">mRNA transport</keyword>
<organism evidence="8 9">
    <name type="scientific">Emiliania huxleyi (strain CCMP1516)</name>
    <dbReference type="NCBI Taxonomy" id="280463"/>
    <lineage>
        <taxon>Eukaryota</taxon>
        <taxon>Haptista</taxon>
        <taxon>Haptophyta</taxon>
        <taxon>Prymnesiophyceae</taxon>
        <taxon>Isochrysidales</taxon>
        <taxon>Noelaerhabdaceae</taxon>
        <taxon>Emiliania</taxon>
    </lineage>
</organism>
<dbReference type="GO" id="GO:0000055">
    <property type="term" value="P:ribosomal large subunit export from nucleus"/>
    <property type="evidence" value="ECO:0007669"/>
    <property type="project" value="InterPro"/>
</dbReference>
<dbReference type="KEGG" id="ehx:EMIHUDRAFT_465045"/>
<reference evidence="9" key="1">
    <citation type="journal article" date="2013" name="Nature">
        <title>Pan genome of the phytoplankton Emiliania underpins its global distribution.</title>
        <authorList>
            <person name="Read B.A."/>
            <person name="Kegel J."/>
            <person name="Klute M.J."/>
            <person name="Kuo A."/>
            <person name="Lefebvre S.C."/>
            <person name="Maumus F."/>
            <person name="Mayer C."/>
            <person name="Miller J."/>
            <person name="Monier A."/>
            <person name="Salamov A."/>
            <person name="Young J."/>
            <person name="Aguilar M."/>
            <person name="Claverie J.M."/>
            <person name="Frickenhaus S."/>
            <person name="Gonzalez K."/>
            <person name="Herman E.K."/>
            <person name="Lin Y.C."/>
            <person name="Napier J."/>
            <person name="Ogata H."/>
            <person name="Sarno A.F."/>
            <person name="Shmutz J."/>
            <person name="Schroeder D."/>
            <person name="de Vargas C."/>
            <person name="Verret F."/>
            <person name="von Dassow P."/>
            <person name="Valentin K."/>
            <person name="Van de Peer Y."/>
            <person name="Wheeler G."/>
            <person name="Dacks J.B."/>
            <person name="Delwiche C.F."/>
            <person name="Dyhrman S.T."/>
            <person name="Glockner G."/>
            <person name="John U."/>
            <person name="Richards T."/>
            <person name="Worden A.Z."/>
            <person name="Zhang X."/>
            <person name="Grigoriev I.V."/>
            <person name="Allen A.E."/>
            <person name="Bidle K."/>
            <person name="Borodovsky M."/>
            <person name="Bowler C."/>
            <person name="Brownlee C."/>
            <person name="Cock J.M."/>
            <person name="Elias M."/>
            <person name="Gladyshev V.N."/>
            <person name="Groth M."/>
            <person name="Guda C."/>
            <person name="Hadaegh A."/>
            <person name="Iglesias-Rodriguez M.D."/>
            <person name="Jenkins J."/>
            <person name="Jones B.M."/>
            <person name="Lawson T."/>
            <person name="Leese F."/>
            <person name="Lindquist E."/>
            <person name="Lobanov A."/>
            <person name="Lomsadze A."/>
            <person name="Malik S.B."/>
            <person name="Marsh M.E."/>
            <person name="Mackinder L."/>
            <person name="Mock T."/>
            <person name="Mueller-Roeber B."/>
            <person name="Pagarete A."/>
            <person name="Parker M."/>
            <person name="Probert I."/>
            <person name="Quesneville H."/>
            <person name="Raines C."/>
            <person name="Rensing S.A."/>
            <person name="Riano-Pachon D.M."/>
            <person name="Richier S."/>
            <person name="Rokitta S."/>
            <person name="Shiraiwa Y."/>
            <person name="Soanes D.M."/>
            <person name="van der Giezen M."/>
            <person name="Wahlund T.M."/>
            <person name="Williams B."/>
            <person name="Wilson W."/>
            <person name="Wolfe G."/>
            <person name="Wurch L.L."/>
        </authorList>
    </citation>
    <scope>NUCLEOTIDE SEQUENCE</scope>
</reference>
<evidence type="ECO:0008006" key="10">
    <source>
        <dbReference type="Google" id="ProtNLM"/>
    </source>
</evidence>
<evidence type="ECO:0000256" key="2">
    <source>
        <dbReference type="ARBA" id="ARBA00022448"/>
    </source>
</evidence>
<keyword evidence="2" id="KW-0813">Transport</keyword>
<protein>
    <recommendedName>
        <fullName evidence="10">SAM domain-containing protein</fullName>
    </recommendedName>
</protein>
<dbReference type="Proteomes" id="UP000013827">
    <property type="component" value="Unassembled WGS sequence"/>
</dbReference>
<dbReference type="PANTHER" id="PTHR13257:SF0">
    <property type="entry name" value="NUCLEAR PORE COMPLEX PROTEIN NUP88"/>
    <property type="match status" value="1"/>
</dbReference>
<dbReference type="InterPro" id="IPR037700">
    <property type="entry name" value="NUP88/NUP82"/>
</dbReference>
<dbReference type="EnsemblProtists" id="EOD11648">
    <property type="protein sequence ID" value="EOD11648"/>
    <property type="gene ID" value="EMIHUDRAFT_465045"/>
</dbReference>
<evidence type="ECO:0000313" key="8">
    <source>
        <dbReference type="EnsemblProtists" id="EOD11648"/>
    </source>
</evidence>
<keyword evidence="6" id="KW-0906">Nuclear pore complex</keyword>
<evidence type="ECO:0000256" key="1">
    <source>
        <dbReference type="ARBA" id="ARBA00004567"/>
    </source>
</evidence>
<dbReference type="GO" id="GO:0006606">
    <property type="term" value="P:protein import into nucleus"/>
    <property type="evidence" value="ECO:0007669"/>
    <property type="project" value="TreeGrafter"/>
</dbReference>
<evidence type="ECO:0000256" key="7">
    <source>
        <dbReference type="ARBA" id="ARBA00023242"/>
    </source>
</evidence>
<dbReference type="PaxDb" id="2903-EOD11648"/>
<reference evidence="8" key="2">
    <citation type="submission" date="2024-10" db="UniProtKB">
        <authorList>
            <consortium name="EnsemblProtists"/>
        </authorList>
    </citation>
    <scope>IDENTIFICATION</scope>
</reference>
<keyword evidence="4" id="KW-0653">Protein transport</keyword>
<evidence type="ECO:0000256" key="3">
    <source>
        <dbReference type="ARBA" id="ARBA00022816"/>
    </source>
</evidence>
<dbReference type="GO" id="GO:0006406">
    <property type="term" value="P:mRNA export from nucleus"/>
    <property type="evidence" value="ECO:0007669"/>
    <property type="project" value="TreeGrafter"/>
</dbReference>
<dbReference type="PANTHER" id="PTHR13257">
    <property type="entry name" value="NUCLEOPORIN NUP84-RELATED"/>
    <property type="match status" value="1"/>
</dbReference>
<dbReference type="AlphaFoldDB" id="A0A0D3IK63"/>
<sequence length="524" mass="53718">MTVTVLESQLPLVDAPPSSSSPLRSGSSRRSILVADRATCDLHVLGLDGRLRVWSQHEATLRCVRTLAPAVVPPQLAANPGAFWRHPSRTQAQLVADASGGSVAAPSLPPPLMRDPLELLAPTTPGEGRLMAVVGAAGVGVLALPADGTPGRRAAAASSDEVCDLLGRLGLGRFAAPLKSLGYESLTALHALSPEERRALASEASMAPGHARTLSLYLDGRLQPPPEPAAASSAAEAEEEEEVAWMIPIPAAALRQPSADAGRVTHAAASPFVPRGGSGGGGSGGVRVLQAAWHPLSCSHLCVLTSDSRLLLFDARSSLHAPDEALEVPARPDEAVVAFSFASPSAAGWASLAVCAAASSSHKEAGGLAAVREALEAATQKALYAAALQSNLEARAALLRNLLRSPGLWPQVPLAPYLPISPISPYISLYLPYGLWPQVPLAPAERAQHAALGRLQQRVAALRPQLRAVAAAGKAAPPLAAPAPGGASLAGASGELGRQAQAISKLVSEVKASRSLLAEALAQA</sequence>
<dbReference type="GeneID" id="17257770"/>